<dbReference type="PANTHER" id="PTHR22625:SF44">
    <property type="entry name" value="PLEXIN-B"/>
    <property type="match status" value="1"/>
</dbReference>
<dbReference type="GO" id="GO:0008360">
    <property type="term" value="P:regulation of cell shape"/>
    <property type="evidence" value="ECO:0007669"/>
    <property type="project" value="TreeGrafter"/>
</dbReference>
<accession>A0A7E4ZSZ3</accession>
<dbReference type="GO" id="GO:0002116">
    <property type="term" value="C:semaphorin receptor complex"/>
    <property type="evidence" value="ECO:0007669"/>
    <property type="project" value="TreeGrafter"/>
</dbReference>
<dbReference type="InterPro" id="IPR031148">
    <property type="entry name" value="Plexin"/>
</dbReference>
<feature type="chain" id="PRO_5028980005" evidence="2">
    <location>
        <begin position="25"/>
        <end position="456"/>
    </location>
</feature>
<proteinExistence type="predicted"/>
<dbReference type="AlphaFoldDB" id="A0A7E4ZSZ3"/>
<dbReference type="Proteomes" id="UP000492821">
    <property type="component" value="Unassembled WGS sequence"/>
</dbReference>
<protein>
    <submittedName>
        <fullName evidence="5">Sema domain-containing protein</fullName>
    </submittedName>
</protein>
<dbReference type="InterPro" id="IPR015943">
    <property type="entry name" value="WD40/YVTN_repeat-like_dom_sf"/>
</dbReference>
<reference evidence="4" key="1">
    <citation type="journal article" date="2013" name="Genetics">
        <title>The draft genome and transcriptome of Panagrellus redivivus are shaped by the harsh demands of a free-living lifestyle.</title>
        <authorList>
            <person name="Srinivasan J."/>
            <person name="Dillman A.R."/>
            <person name="Macchietto M.G."/>
            <person name="Heikkinen L."/>
            <person name="Lakso M."/>
            <person name="Fracchia K.M."/>
            <person name="Antoshechkin I."/>
            <person name="Mortazavi A."/>
            <person name="Wong G."/>
            <person name="Sternberg P.W."/>
        </authorList>
    </citation>
    <scope>NUCLEOTIDE SEQUENCE [LARGE SCALE GENOMIC DNA]</scope>
    <source>
        <strain evidence="4">MT8872</strain>
    </source>
</reference>
<dbReference type="GO" id="GO:0007162">
    <property type="term" value="P:negative regulation of cell adhesion"/>
    <property type="evidence" value="ECO:0007669"/>
    <property type="project" value="TreeGrafter"/>
</dbReference>
<reference evidence="5" key="2">
    <citation type="submission" date="2020-10" db="UniProtKB">
        <authorList>
            <consortium name="WormBaseParasite"/>
        </authorList>
    </citation>
    <scope>IDENTIFICATION</scope>
</reference>
<evidence type="ECO:0000256" key="1">
    <source>
        <dbReference type="PROSITE-ProRule" id="PRU00352"/>
    </source>
</evidence>
<dbReference type="GO" id="GO:0005886">
    <property type="term" value="C:plasma membrane"/>
    <property type="evidence" value="ECO:0007669"/>
    <property type="project" value="TreeGrafter"/>
</dbReference>
<evidence type="ECO:0000313" key="5">
    <source>
        <dbReference type="WBParaSite" id="Pan_g15667.t1"/>
    </source>
</evidence>
<sequence length="456" mass="49776">MYLLATDILCLIAFISFLPPVVNGQVSRLVGSFHSKSHISNVELADDIVYLGAENFLYSLNATSLSLIQAVATGPVLDSPLCNAELTSCIGARAKATIVETNNYNKILHKLPGGLFTCGTVRQGTCELRSLDNIARIVKNSSVPVAANSNNASTVSLIDAASEKLYVASTHSFDSPYREDVPSVTTRLLYNLLPINAGSLDGEAAVHIRAEYRSRFRVNYVHAFRDEHYIYWATVQNKYVMSSAYAKKVTKLIRVCQDDDKYVSYSEIEIQCRSEDNANFNILKSMTQANGQLIGVFTDEDGQRDSAICIFSLEKIRLTFYYNIDRCRSGTDTIGMPHIGRDSKCINKSHLPLAEDTCLLGVGGTIEASQLAAVQFTDRLLTAVDARVVQGKTLVIAGTNAGEVLQMSMIGQLSHKLEKYAEFVVGAEAVSKIVFAGDSTFYAIVGNEPSVRTVAS</sequence>
<dbReference type="PANTHER" id="PTHR22625">
    <property type="entry name" value="PLEXIN"/>
    <property type="match status" value="1"/>
</dbReference>
<keyword evidence="2" id="KW-0732">Signal</keyword>
<dbReference type="SMART" id="SM00630">
    <property type="entry name" value="Sema"/>
    <property type="match status" value="1"/>
</dbReference>
<evidence type="ECO:0000259" key="3">
    <source>
        <dbReference type="PROSITE" id="PS51004"/>
    </source>
</evidence>
<dbReference type="InterPro" id="IPR001627">
    <property type="entry name" value="Semap_dom"/>
</dbReference>
<comment type="caution">
    <text evidence="1">Lacks conserved residue(s) required for the propagation of feature annotation.</text>
</comment>
<evidence type="ECO:0000256" key="2">
    <source>
        <dbReference type="SAM" id="SignalP"/>
    </source>
</evidence>
<dbReference type="GO" id="GO:0008045">
    <property type="term" value="P:motor neuron axon guidance"/>
    <property type="evidence" value="ECO:0007669"/>
    <property type="project" value="TreeGrafter"/>
</dbReference>
<dbReference type="PROSITE" id="PS51004">
    <property type="entry name" value="SEMA"/>
    <property type="match status" value="1"/>
</dbReference>
<dbReference type="Gene3D" id="2.130.10.10">
    <property type="entry name" value="YVTN repeat-like/Quinoprotein amine dehydrogenase"/>
    <property type="match status" value="1"/>
</dbReference>
<dbReference type="GO" id="GO:0030334">
    <property type="term" value="P:regulation of cell migration"/>
    <property type="evidence" value="ECO:0007669"/>
    <property type="project" value="TreeGrafter"/>
</dbReference>
<feature type="signal peptide" evidence="2">
    <location>
        <begin position="1"/>
        <end position="24"/>
    </location>
</feature>
<dbReference type="WBParaSite" id="Pan_g15667.t1">
    <property type="protein sequence ID" value="Pan_g15667.t1"/>
    <property type="gene ID" value="Pan_g15667"/>
</dbReference>
<dbReference type="SUPFAM" id="SSF101912">
    <property type="entry name" value="Sema domain"/>
    <property type="match status" value="1"/>
</dbReference>
<organism evidence="4 5">
    <name type="scientific">Panagrellus redivivus</name>
    <name type="common">Microworm</name>
    <dbReference type="NCBI Taxonomy" id="6233"/>
    <lineage>
        <taxon>Eukaryota</taxon>
        <taxon>Metazoa</taxon>
        <taxon>Ecdysozoa</taxon>
        <taxon>Nematoda</taxon>
        <taxon>Chromadorea</taxon>
        <taxon>Rhabditida</taxon>
        <taxon>Tylenchina</taxon>
        <taxon>Panagrolaimomorpha</taxon>
        <taxon>Panagrolaimoidea</taxon>
        <taxon>Panagrolaimidae</taxon>
        <taxon>Panagrellus</taxon>
    </lineage>
</organism>
<evidence type="ECO:0000313" key="4">
    <source>
        <dbReference type="Proteomes" id="UP000492821"/>
    </source>
</evidence>
<feature type="domain" description="Sema" evidence="3">
    <location>
        <begin position="18"/>
        <end position="456"/>
    </location>
</feature>
<dbReference type="CDD" id="cd11236">
    <property type="entry name" value="Sema_plexin_like"/>
    <property type="match status" value="1"/>
</dbReference>
<dbReference type="Pfam" id="PF01403">
    <property type="entry name" value="Sema"/>
    <property type="match status" value="1"/>
</dbReference>
<dbReference type="InterPro" id="IPR036352">
    <property type="entry name" value="Semap_dom_sf"/>
</dbReference>
<name>A0A7E4ZSZ3_PANRE</name>
<dbReference type="GO" id="GO:0097374">
    <property type="term" value="P:sensory neuron axon guidance"/>
    <property type="evidence" value="ECO:0007669"/>
    <property type="project" value="TreeGrafter"/>
</dbReference>
<dbReference type="GO" id="GO:0017154">
    <property type="term" value="F:semaphorin receptor activity"/>
    <property type="evidence" value="ECO:0007669"/>
    <property type="project" value="InterPro"/>
</dbReference>
<dbReference type="GO" id="GO:0050772">
    <property type="term" value="P:positive regulation of axonogenesis"/>
    <property type="evidence" value="ECO:0007669"/>
    <property type="project" value="TreeGrafter"/>
</dbReference>
<keyword evidence="4" id="KW-1185">Reference proteome</keyword>